<keyword evidence="15" id="KW-1185">Reference proteome</keyword>
<keyword evidence="5" id="KW-0949">S-adenosyl-L-methionine</keyword>
<keyword evidence="6" id="KW-0156">Chromatin regulator</keyword>
<dbReference type="InterPro" id="IPR007728">
    <property type="entry name" value="Pre-SET_dom"/>
</dbReference>
<evidence type="ECO:0000313" key="14">
    <source>
        <dbReference type="EMBL" id="WOG84748.1"/>
    </source>
</evidence>
<dbReference type="InterPro" id="IPR003616">
    <property type="entry name" value="Post-SET_dom"/>
</dbReference>
<feature type="region of interest" description="Disordered" evidence="9">
    <location>
        <begin position="1"/>
        <end position="27"/>
    </location>
</feature>
<evidence type="ECO:0000259" key="10">
    <source>
        <dbReference type="PROSITE" id="PS50280"/>
    </source>
</evidence>
<dbReference type="GO" id="GO:0005634">
    <property type="term" value="C:nucleus"/>
    <property type="evidence" value="ECO:0007669"/>
    <property type="project" value="UniProtKB-SubCell"/>
</dbReference>
<dbReference type="Pfam" id="PF02182">
    <property type="entry name" value="SAD_SRA"/>
    <property type="match status" value="1"/>
</dbReference>
<evidence type="ECO:0000256" key="9">
    <source>
        <dbReference type="SAM" id="MobiDB-lite"/>
    </source>
</evidence>
<evidence type="ECO:0000256" key="3">
    <source>
        <dbReference type="ARBA" id="ARBA00022603"/>
    </source>
</evidence>
<dbReference type="GO" id="GO:0003690">
    <property type="term" value="F:double-stranded DNA binding"/>
    <property type="evidence" value="ECO:0007669"/>
    <property type="project" value="TreeGrafter"/>
</dbReference>
<reference evidence="14" key="2">
    <citation type="submission" date="2022-03" db="EMBL/GenBank/DDBJ databases">
        <title>Draft title - Genomic analysis of global carrot germplasm unveils the trajectory of domestication and the origin of high carotenoid orange carrot.</title>
        <authorList>
            <person name="Iorizzo M."/>
            <person name="Ellison S."/>
            <person name="Senalik D."/>
            <person name="Macko-Podgorni A."/>
            <person name="Grzebelus D."/>
            <person name="Bostan H."/>
            <person name="Rolling W."/>
            <person name="Curaba J."/>
            <person name="Simon P."/>
        </authorList>
    </citation>
    <scope>NUCLEOTIDE SEQUENCE</scope>
    <source>
        <tissue evidence="14">Leaf</tissue>
    </source>
</reference>
<dbReference type="GO" id="GO:0008270">
    <property type="term" value="F:zinc ion binding"/>
    <property type="evidence" value="ECO:0007669"/>
    <property type="project" value="InterPro"/>
</dbReference>
<organism evidence="14 15">
    <name type="scientific">Daucus carota subsp. sativus</name>
    <name type="common">Carrot</name>
    <dbReference type="NCBI Taxonomy" id="79200"/>
    <lineage>
        <taxon>Eukaryota</taxon>
        <taxon>Viridiplantae</taxon>
        <taxon>Streptophyta</taxon>
        <taxon>Embryophyta</taxon>
        <taxon>Tracheophyta</taxon>
        <taxon>Spermatophyta</taxon>
        <taxon>Magnoliopsida</taxon>
        <taxon>eudicotyledons</taxon>
        <taxon>Gunneridae</taxon>
        <taxon>Pentapetalae</taxon>
        <taxon>asterids</taxon>
        <taxon>campanulids</taxon>
        <taxon>Apiales</taxon>
        <taxon>Apiaceae</taxon>
        <taxon>Apioideae</taxon>
        <taxon>Scandiceae</taxon>
        <taxon>Daucinae</taxon>
        <taxon>Daucus</taxon>
        <taxon>Daucus sect. Daucus</taxon>
    </lineage>
</organism>
<dbReference type="Gene3D" id="2.170.270.10">
    <property type="entry name" value="SET domain"/>
    <property type="match status" value="1"/>
</dbReference>
<dbReference type="Gene3D" id="2.30.280.10">
    <property type="entry name" value="SRA-YDG"/>
    <property type="match status" value="1"/>
</dbReference>
<evidence type="ECO:0000256" key="5">
    <source>
        <dbReference type="ARBA" id="ARBA00022691"/>
    </source>
</evidence>
<feature type="domain" description="YDG" evidence="13">
    <location>
        <begin position="338"/>
        <end position="479"/>
    </location>
</feature>
<dbReference type="SMART" id="SM00317">
    <property type="entry name" value="SET"/>
    <property type="match status" value="1"/>
</dbReference>
<dbReference type="InterPro" id="IPR001214">
    <property type="entry name" value="SET_dom"/>
</dbReference>
<dbReference type="GO" id="GO:0005694">
    <property type="term" value="C:chromosome"/>
    <property type="evidence" value="ECO:0007669"/>
    <property type="project" value="UniProtKB-SubCell"/>
</dbReference>
<keyword evidence="7 8" id="KW-0539">Nucleus</keyword>
<dbReference type="Proteomes" id="UP000077755">
    <property type="component" value="Chromosome 1"/>
</dbReference>
<dbReference type="PROSITE" id="PS50868">
    <property type="entry name" value="POST_SET"/>
    <property type="match status" value="1"/>
</dbReference>
<dbReference type="PANTHER" id="PTHR45660">
    <property type="entry name" value="HISTONE-LYSINE N-METHYLTRANSFERASE SETMAR"/>
    <property type="match status" value="1"/>
</dbReference>
<accession>A0AAF1AJE2</accession>
<evidence type="ECO:0000256" key="1">
    <source>
        <dbReference type="ARBA" id="ARBA00004286"/>
    </source>
</evidence>
<evidence type="ECO:0000313" key="15">
    <source>
        <dbReference type="Proteomes" id="UP000077755"/>
    </source>
</evidence>
<keyword evidence="2" id="KW-0158">Chromosome</keyword>
<evidence type="ECO:0000259" key="12">
    <source>
        <dbReference type="PROSITE" id="PS50868"/>
    </source>
</evidence>
<reference evidence="14" key="1">
    <citation type="journal article" date="2016" name="Nat. Genet.">
        <title>A high-quality carrot genome assembly provides new insights into carotenoid accumulation and asterid genome evolution.</title>
        <authorList>
            <person name="Iorizzo M."/>
            <person name="Ellison S."/>
            <person name="Senalik D."/>
            <person name="Zeng P."/>
            <person name="Satapoomin P."/>
            <person name="Huang J."/>
            <person name="Bowman M."/>
            <person name="Iovene M."/>
            <person name="Sanseverino W."/>
            <person name="Cavagnaro P."/>
            <person name="Yildiz M."/>
            <person name="Macko-Podgorni A."/>
            <person name="Moranska E."/>
            <person name="Grzebelus E."/>
            <person name="Grzebelus D."/>
            <person name="Ashrafi H."/>
            <person name="Zheng Z."/>
            <person name="Cheng S."/>
            <person name="Spooner D."/>
            <person name="Van Deynze A."/>
            <person name="Simon P."/>
        </authorList>
    </citation>
    <scope>NUCLEOTIDE SEQUENCE</scope>
    <source>
        <tissue evidence="14">Leaf</tissue>
    </source>
</reference>
<feature type="domain" description="SET" evidence="10">
    <location>
        <begin position="616"/>
        <end position="732"/>
    </location>
</feature>
<feature type="domain" description="Pre-SET" evidence="11">
    <location>
        <begin position="551"/>
        <end position="613"/>
    </location>
</feature>
<dbReference type="InterPro" id="IPR046341">
    <property type="entry name" value="SET_dom_sf"/>
</dbReference>
<evidence type="ECO:0000256" key="8">
    <source>
        <dbReference type="PROSITE-ProRule" id="PRU00358"/>
    </source>
</evidence>
<dbReference type="GO" id="GO:0032259">
    <property type="term" value="P:methylation"/>
    <property type="evidence" value="ECO:0007669"/>
    <property type="project" value="UniProtKB-KW"/>
</dbReference>
<dbReference type="PROSITE" id="PS50867">
    <property type="entry name" value="PRE_SET"/>
    <property type="match status" value="1"/>
</dbReference>
<dbReference type="SUPFAM" id="SSF88697">
    <property type="entry name" value="PUA domain-like"/>
    <property type="match status" value="1"/>
</dbReference>
<evidence type="ECO:0000259" key="13">
    <source>
        <dbReference type="PROSITE" id="PS51015"/>
    </source>
</evidence>
<dbReference type="PANTHER" id="PTHR45660:SF46">
    <property type="entry name" value="HISTONE-LYSINE N-METHYLTRANSFERASE, H3 LYSINE-9 SPECIFIC SUVH6"/>
    <property type="match status" value="1"/>
</dbReference>
<evidence type="ECO:0008006" key="16">
    <source>
        <dbReference type="Google" id="ProtNLM"/>
    </source>
</evidence>
<dbReference type="Pfam" id="PF05033">
    <property type="entry name" value="Pre-SET"/>
    <property type="match status" value="1"/>
</dbReference>
<dbReference type="InterPro" id="IPR051357">
    <property type="entry name" value="H3K9_HMTase_SUVAR3-9"/>
</dbReference>
<dbReference type="InterPro" id="IPR003105">
    <property type="entry name" value="SRA_YDG"/>
</dbReference>
<dbReference type="AlphaFoldDB" id="A0AAF1AJE2"/>
<dbReference type="EMBL" id="CP093343">
    <property type="protein sequence ID" value="WOG84748.1"/>
    <property type="molecule type" value="Genomic_DNA"/>
</dbReference>
<evidence type="ECO:0000256" key="2">
    <source>
        <dbReference type="ARBA" id="ARBA00022454"/>
    </source>
</evidence>
<gene>
    <name evidence="14" type="ORF">DCAR_0103932</name>
</gene>
<name>A0AAF1AJE2_DAUCS</name>
<dbReference type="InterPro" id="IPR036987">
    <property type="entry name" value="SRA-YDG_sf"/>
</dbReference>
<dbReference type="SUPFAM" id="SSF82199">
    <property type="entry name" value="SET domain"/>
    <property type="match status" value="1"/>
</dbReference>
<feature type="domain" description="Post-SET" evidence="12">
    <location>
        <begin position="746"/>
        <end position="762"/>
    </location>
</feature>
<dbReference type="InterPro" id="IPR015947">
    <property type="entry name" value="PUA-like_sf"/>
</dbReference>
<evidence type="ECO:0000256" key="4">
    <source>
        <dbReference type="ARBA" id="ARBA00022679"/>
    </source>
</evidence>
<dbReference type="Pfam" id="PF00856">
    <property type="entry name" value="SET"/>
    <property type="match status" value="1"/>
</dbReference>
<proteinExistence type="predicted"/>
<evidence type="ECO:0000256" key="6">
    <source>
        <dbReference type="ARBA" id="ARBA00022853"/>
    </source>
</evidence>
<dbReference type="InterPro" id="IPR025794">
    <property type="entry name" value="H3-K9-MeTrfase_plant"/>
</dbReference>
<keyword evidence="4" id="KW-0808">Transferase</keyword>
<sequence length="762" mass="85287">MTNLLSERSPVKMLPGKRSFENGTGGSRFLRGLKRPRVSAIRQFPPGCGPAASKVREAFNEARILVKTSDERTETTPSKPNAEILQEVPEKIELVMGNQDSIPKHIDIISKKNLSLKPRKGVTVFRDFPRGCGRTNLDVSAKHDALTNDVSVDEERRRLQAEKGEMKNDVAKSPENKIGFTGVTVCPSMNESITVAHADGSIVPATDQLGVKTTEDCIVATGGTTDECGYQKCNINGSQHYLLLEGIDTKTKALPDQEQNGALLVKQSYALTNSSHQEALSRTQEILNLFEQILKERLLEMQREKPKSKNTISNLYTNIAMVLKKQKKWIHMDQKLLGAIPGVEVGDQFHFRAELVIVGLHKQFSAGIDYMEKDGKKIATSIVSSGRYSSGKEFSDVLIYSGQGGNQIKGEKNFKDQELVRGNLALKNSMDEKTPVRVILGRRSWKTTTFTYDGLYFVSKFWQERAENGKLVYMFQLERMHGQPKIKSSTLQRFVKSKSRDGLALMNDISEGKEKISIRAVNDVDNEKPPSFIYTTKMVYPRLDDILVETSGCHCIDGCSDDLQCSCILKNGGTLPFNKNGALLETKPTSIVHECGPSCKCPPSCKNRVSQHGIKFQLEIFKTKSKGWGVRSRNYISSGSFICEYIGELLTDKEAEERIDSDEYLFDIGEEDGFAVDAAKIGNIGRFVNHSCSPNLYAQDVLYDHNDKMMPHVMLFATQNIRPLQELTYDYNYKIGQVRDSNGNIKEKKCYCGTAECEGRMY</sequence>
<evidence type="ECO:0000256" key="7">
    <source>
        <dbReference type="ARBA" id="ARBA00023242"/>
    </source>
</evidence>
<dbReference type="GO" id="GO:0042054">
    <property type="term" value="F:histone methyltransferase activity"/>
    <property type="evidence" value="ECO:0007669"/>
    <property type="project" value="InterPro"/>
</dbReference>
<protein>
    <recommendedName>
        <fullName evidence="16">Histone-lysine N-methyltransferase</fullName>
    </recommendedName>
</protein>
<dbReference type="PROSITE" id="PS51575">
    <property type="entry name" value="SAM_MT43_SUVAR39_2"/>
    <property type="match status" value="1"/>
</dbReference>
<dbReference type="SMART" id="SM00466">
    <property type="entry name" value="SRA"/>
    <property type="match status" value="1"/>
</dbReference>
<dbReference type="KEGG" id="dcr:108223447"/>
<dbReference type="PROSITE" id="PS50280">
    <property type="entry name" value="SET"/>
    <property type="match status" value="1"/>
</dbReference>
<dbReference type="SMART" id="SM00468">
    <property type="entry name" value="PreSET"/>
    <property type="match status" value="1"/>
</dbReference>
<keyword evidence="3" id="KW-0489">Methyltransferase</keyword>
<dbReference type="PROSITE" id="PS51015">
    <property type="entry name" value="YDG"/>
    <property type="match status" value="1"/>
</dbReference>
<evidence type="ECO:0000259" key="11">
    <source>
        <dbReference type="PROSITE" id="PS50867"/>
    </source>
</evidence>
<comment type="subcellular location">
    <subcellularLocation>
        <location evidence="1">Chromosome</location>
    </subcellularLocation>
    <subcellularLocation>
        <location evidence="8">Nucleus</location>
    </subcellularLocation>
</comment>